<sequence>MNRAQDPENAAIFKQFEEACSDFQTPNALNQVPATRAAAEQVLTQFRQIPKVLPACQYILEHAQSSMVQFQVSLAIGDIAVREYTLYEKSDLLGLKNYMIEYCLQRPTLPKYVRDQLVLAAALITKRSLFDVSNEDRESIMLHITQLLQMESDNAQVLGLALANALVDQFSNTKSTTIGLTWEHHHNCKLFFESSLLLPLFQQVITKLHGFVSQVQQLPDNVPAILVEMLLLLEKILQWEFEATNSTPILPGTFAKESDLDDFDREDGPSSAKKTYVVFPNNWQPVVGSSEVLWLFFMTYALVQDDDRLGHRCRQCLIQLSGFQQDFFNNDYNTIKSYATTMIQGIRKMMNDITVFGTSPDALSEQGPQMLGTIQMIRRLLENASLPILCSIPDFFQFLNEVGVITVSCLAGTVTDVDEGWISEACDECLQTWVKMADIVQPSDPRGGDAKAGLTAEQAQHLTQYMLHVASQIVDTYINTRLERAKNVLEEEDEEDEIDAGFKDWDTFADQLTCIGTLGRLNPQPCLQRIQQLTVERFENFKSFFTNNGNGQVDLTYLHEQLHWIILITGHILADTGKGEQPMIPESLMQLSGSQPFEQDQVVNLSNLFLQIFKFSSSFSSNSVEASNCSPRVAETLIWYMERWSKSYLLLDENEYGYISPNIAKAFGRPGPSDGQGIAIIDFFIEQMKTNFILWNADPDVLNQLVNWLHTCGTSNNLKRGLLQSAQFPQLVQFVTHNLEQLPEVVHNSLIQTIATISSFAADETTRNNYFGLMFKMIEDCLGALLHRPDFQQCYQRGEIINKVINALEMFDGLALACQYNNTQTIFTFCSRFFESFVQLMNLYKQAPEVQLSILQLFSDLCKRLDFGLLSGEDKQLLFGTIIEIMKVFGVSNGGKKRLHSQEEEEDKPYADISTVLVMLSNIMASGMEDFSRKEQNASDVADVVLFGINIVIPMIDMEMLKIPSVCQQYIQLISHMIEVFPDKLSGLPTPLFNNLMASLEYGIRHDISDVNILTLHAIAPLCIWAYQQQSNGVNIDFLKEALQKFLQALLDCLLFQHLDTNVIDAASDALLALVCTQRDVYMVLANQIISQQSAEIQSRLLLAFQKLDQATPQQPPSRNVPGFKEALLAFLMDVRAVLRVK</sequence>
<evidence type="ECO:0000313" key="11">
    <source>
        <dbReference type="Proteomes" id="UP000603453"/>
    </source>
</evidence>
<keyword evidence="4" id="KW-0813">Transport</keyword>
<evidence type="ECO:0000256" key="7">
    <source>
        <dbReference type="ARBA" id="ARBA00023242"/>
    </source>
</evidence>
<dbReference type="Gene3D" id="1.25.10.10">
    <property type="entry name" value="Leucine-rich Repeat Variant"/>
    <property type="match status" value="1"/>
</dbReference>
<dbReference type="EMBL" id="JAEPRD010000282">
    <property type="protein sequence ID" value="KAG2192573.1"/>
    <property type="molecule type" value="Genomic_DNA"/>
</dbReference>
<keyword evidence="11" id="KW-1185">Reference proteome</keyword>
<name>A0A8H7QHI4_9FUNG</name>
<reference evidence="10" key="1">
    <citation type="submission" date="2020-12" db="EMBL/GenBank/DDBJ databases">
        <title>Metabolic potential, ecology and presence of endohyphal bacteria is reflected in genomic diversity of Mucoromycotina.</title>
        <authorList>
            <person name="Muszewska A."/>
            <person name="Okrasinska A."/>
            <person name="Steczkiewicz K."/>
            <person name="Drgas O."/>
            <person name="Orlowska M."/>
            <person name="Perlinska-Lenart U."/>
            <person name="Aleksandrzak-Piekarczyk T."/>
            <person name="Szatraj K."/>
            <person name="Zielenkiewicz U."/>
            <person name="Pilsyk S."/>
            <person name="Malc E."/>
            <person name="Mieczkowski P."/>
            <person name="Kruszewska J.S."/>
            <person name="Biernat P."/>
            <person name="Pawlowska J."/>
        </authorList>
    </citation>
    <scope>NUCLEOTIDE SEQUENCE</scope>
    <source>
        <strain evidence="10">WA0000017839</strain>
    </source>
</reference>
<evidence type="ECO:0000256" key="2">
    <source>
        <dbReference type="ARBA" id="ARBA00004496"/>
    </source>
</evidence>
<evidence type="ECO:0000259" key="9">
    <source>
        <dbReference type="Pfam" id="PF25795"/>
    </source>
</evidence>
<dbReference type="InterPro" id="IPR011989">
    <property type="entry name" value="ARM-like"/>
</dbReference>
<dbReference type="PANTHER" id="PTHR12596:SF1">
    <property type="entry name" value="EXPORTIN-4"/>
    <property type="match status" value="1"/>
</dbReference>
<dbReference type="SUPFAM" id="SSF48371">
    <property type="entry name" value="ARM repeat"/>
    <property type="match status" value="1"/>
</dbReference>
<evidence type="ECO:0000256" key="6">
    <source>
        <dbReference type="ARBA" id="ARBA00022927"/>
    </source>
</evidence>
<dbReference type="GO" id="GO:0005049">
    <property type="term" value="F:nuclear export signal receptor activity"/>
    <property type="evidence" value="ECO:0007669"/>
    <property type="project" value="InterPro"/>
</dbReference>
<organism evidence="10 11">
    <name type="scientific">Mucor saturninus</name>
    <dbReference type="NCBI Taxonomy" id="64648"/>
    <lineage>
        <taxon>Eukaryota</taxon>
        <taxon>Fungi</taxon>
        <taxon>Fungi incertae sedis</taxon>
        <taxon>Mucoromycota</taxon>
        <taxon>Mucoromycotina</taxon>
        <taxon>Mucoromycetes</taxon>
        <taxon>Mucorales</taxon>
        <taxon>Mucorineae</taxon>
        <taxon>Mucoraceae</taxon>
        <taxon>Mucor</taxon>
    </lineage>
</organism>
<feature type="domain" description="Exportin-7/Ran-binding protein 17 TPR repeats" evidence="9">
    <location>
        <begin position="494"/>
        <end position="723"/>
    </location>
</feature>
<dbReference type="OrthoDB" id="5548448at2759"/>
<comment type="similarity">
    <text evidence="3">Belongs to the exportin family.</text>
</comment>
<evidence type="ECO:0000256" key="4">
    <source>
        <dbReference type="ARBA" id="ARBA00022448"/>
    </source>
</evidence>
<comment type="caution">
    <text evidence="10">The sequence shown here is derived from an EMBL/GenBank/DDBJ whole genome shotgun (WGS) entry which is preliminary data.</text>
</comment>
<dbReference type="InterPro" id="IPR016024">
    <property type="entry name" value="ARM-type_fold"/>
</dbReference>
<evidence type="ECO:0000313" key="10">
    <source>
        <dbReference type="EMBL" id="KAG2192573.1"/>
    </source>
</evidence>
<evidence type="ECO:0000256" key="1">
    <source>
        <dbReference type="ARBA" id="ARBA00004123"/>
    </source>
</evidence>
<protein>
    <recommendedName>
        <fullName evidence="8">Exportin-4</fullName>
    </recommendedName>
</protein>
<dbReference type="GO" id="GO:0005737">
    <property type="term" value="C:cytoplasm"/>
    <property type="evidence" value="ECO:0007669"/>
    <property type="project" value="UniProtKB-SubCell"/>
</dbReference>
<comment type="subcellular location">
    <subcellularLocation>
        <location evidence="2">Cytoplasm</location>
    </subcellularLocation>
    <subcellularLocation>
        <location evidence="1">Nucleus</location>
    </subcellularLocation>
</comment>
<accession>A0A8H7QHI4</accession>
<dbReference type="InterPro" id="IPR057947">
    <property type="entry name" value="TPR_XPO7/RBP17"/>
</dbReference>
<keyword evidence="5" id="KW-0963">Cytoplasm</keyword>
<gene>
    <name evidence="10" type="ORF">INT47_006205</name>
</gene>
<dbReference type="PANTHER" id="PTHR12596">
    <property type="entry name" value="EXPORTIN 4,7-RELATED"/>
    <property type="match status" value="1"/>
</dbReference>
<dbReference type="Proteomes" id="UP000603453">
    <property type="component" value="Unassembled WGS sequence"/>
</dbReference>
<dbReference type="Pfam" id="PF25795">
    <property type="entry name" value="TPR_XPO7"/>
    <property type="match status" value="1"/>
</dbReference>
<evidence type="ECO:0000256" key="3">
    <source>
        <dbReference type="ARBA" id="ARBA00009466"/>
    </source>
</evidence>
<dbReference type="InterPro" id="IPR044189">
    <property type="entry name" value="XPO4/7-like"/>
</dbReference>
<evidence type="ECO:0000256" key="8">
    <source>
        <dbReference type="ARBA" id="ARBA00040444"/>
    </source>
</evidence>
<dbReference type="GO" id="GO:0006611">
    <property type="term" value="P:protein export from nucleus"/>
    <property type="evidence" value="ECO:0007669"/>
    <property type="project" value="TreeGrafter"/>
</dbReference>
<proteinExistence type="inferred from homology"/>
<keyword evidence="7" id="KW-0539">Nucleus</keyword>
<dbReference type="AlphaFoldDB" id="A0A8H7QHI4"/>
<keyword evidence="6" id="KW-0653">Protein transport</keyword>
<evidence type="ECO:0000256" key="5">
    <source>
        <dbReference type="ARBA" id="ARBA00022490"/>
    </source>
</evidence>
<dbReference type="GO" id="GO:0005643">
    <property type="term" value="C:nuclear pore"/>
    <property type="evidence" value="ECO:0007669"/>
    <property type="project" value="TreeGrafter"/>
</dbReference>